<name>A0A4P7VJ77_9BACT</name>
<dbReference type="RefSeq" id="WP_136410467.1">
    <property type="nucleotide sequence ID" value="NZ_CP039393.1"/>
</dbReference>
<reference evidence="1 2" key="1">
    <citation type="submission" date="2019-02" db="EMBL/GenBank/DDBJ databases">
        <title>Isolation and identification of novel species under the genus Muribaculum.</title>
        <authorList>
            <person name="Miyake S."/>
            <person name="Ding Y."/>
            <person name="Low A."/>
            <person name="Soh M."/>
            <person name="Seedorf H."/>
        </authorList>
    </citation>
    <scope>NUCLEOTIDE SEQUENCE [LARGE SCALE GENOMIC DNA]</scope>
    <source>
        <strain evidence="1 2">TLL-A4</strain>
    </source>
</reference>
<dbReference type="OrthoDB" id="2291120at2"/>
<evidence type="ECO:0000313" key="1">
    <source>
        <dbReference type="EMBL" id="QCD35832.1"/>
    </source>
</evidence>
<protein>
    <submittedName>
        <fullName evidence="1">Uncharacterized protein</fullName>
    </submittedName>
</protein>
<organism evidence="1 2">
    <name type="scientific">Muribaculum gordoncarteri</name>
    <dbReference type="NCBI Taxonomy" id="2530390"/>
    <lineage>
        <taxon>Bacteria</taxon>
        <taxon>Pseudomonadati</taxon>
        <taxon>Bacteroidota</taxon>
        <taxon>Bacteroidia</taxon>
        <taxon>Bacteroidales</taxon>
        <taxon>Muribaculaceae</taxon>
        <taxon>Muribaculum</taxon>
    </lineage>
</organism>
<evidence type="ECO:0000313" key="2">
    <source>
        <dbReference type="Proteomes" id="UP000297031"/>
    </source>
</evidence>
<sequence length="77" mass="8921">MEKSEKRQRFEKVATGRVQKIVNTLSLLANCANRSNYEYNEQDVEFMYNEISKALKESRGAYTKELGKACKSTFAFK</sequence>
<proteinExistence type="predicted"/>
<dbReference type="KEGG" id="mgod:E7746_08030"/>
<dbReference type="AlphaFoldDB" id="A0A4P7VJ77"/>
<keyword evidence="2" id="KW-1185">Reference proteome</keyword>
<dbReference type="EMBL" id="CP039393">
    <property type="protein sequence ID" value="QCD35832.1"/>
    <property type="molecule type" value="Genomic_DNA"/>
</dbReference>
<gene>
    <name evidence="1" type="ORF">E7746_08030</name>
</gene>
<dbReference type="Proteomes" id="UP000297031">
    <property type="component" value="Chromosome"/>
</dbReference>
<accession>A0A4P7VJ77</accession>